<dbReference type="PROSITE" id="PS50297">
    <property type="entry name" value="ANK_REP_REGION"/>
    <property type="match status" value="1"/>
</dbReference>
<keyword evidence="9" id="KW-1185">Reference proteome</keyword>
<dbReference type="RefSeq" id="WP_340357109.1">
    <property type="nucleotide sequence ID" value="NZ_JBBKZU010000004.1"/>
</dbReference>
<dbReference type="InterPro" id="IPR000943">
    <property type="entry name" value="RNA_pol_sigma70"/>
</dbReference>
<keyword evidence="4" id="KW-0804">Transcription</keyword>
<feature type="compositionally biased region" description="Acidic residues" evidence="6">
    <location>
        <begin position="419"/>
        <end position="435"/>
    </location>
</feature>
<dbReference type="SUPFAM" id="SSF88946">
    <property type="entry name" value="Sigma2 domain of RNA polymerase sigma factors"/>
    <property type="match status" value="1"/>
</dbReference>
<feature type="domain" description="RNA polymerase sigma-70" evidence="7">
    <location>
        <begin position="710"/>
        <end position="736"/>
    </location>
</feature>
<evidence type="ECO:0000313" key="8">
    <source>
        <dbReference type="EMBL" id="MEJ8811845.1"/>
    </source>
</evidence>
<dbReference type="Proteomes" id="UP001365846">
    <property type="component" value="Unassembled WGS sequence"/>
</dbReference>
<feature type="region of interest" description="Disordered" evidence="6">
    <location>
        <begin position="398"/>
        <end position="448"/>
    </location>
</feature>
<evidence type="ECO:0000256" key="6">
    <source>
        <dbReference type="SAM" id="MobiDB-lite"/>
    </source>
</evidence>
<dbReference type="InterPro" id="IPR007630">
    <property type="entry name" value="RNA_pol_sigma70_r4"/>
</dbReference>
<reference evidence="8 9" key="1">
    <citation type="submission" date="2024-03" db="EMBL/GenBank/DDBJ databases">
        <title>Novel species of the genus Variovorax.</title>
        <authorList>
            <person name="Liu Q."/>
            <person name="Xin Y.-H."/>
        </authorList>
    </citation>
    <scope>NUCLEOTIDE SEQUENCE [LARGE SCALE GENOMIC DNA]</scope>
    <source>
        <strain evidence="8 9">KACC 18899</strain>
    </source>
</reference>
<dbReference type="InterPro" id="IPR036770">
    <property type="entry name" value="Ankyrin_rpt-contain_sf"/>
</dbReference>
<dbReference type="CDD" id="cd06171">
    <property type="entry name" value="Sigma70_r4"/>
    <property type="match status" value="1"/>
</dbReference>
<keyword evidence="3" id="KW-0238">DNA-binding</keyword>
<evidence type="ECO:0000256" key="4">
    <source>
        <dbReference type="ARBA" id="ARBA00023163"/>
    </source>
</evidence>
<dbReference type="InterPro" id="IPR036388">
    <property type="entry name" value="WH-like_DNA-bd_sf"/>
</dbReference>
<dbReference type="Pfam" id="PF04545">
    <property type="entry name" value="Sigma70_r4"/>
    <property type="match status" value="1"/>
</dbReference>
<keyword evidence="1" id="KW-0805">Transcription regulation</keyword>
<keyword evidence="2" id="KW-0731">Sigma factor</keyword>
<evidence type="ECO:0000313" key="9">
    <source>
        <dbReference type="Proteomes" id="UP001365846"/>
    </source>
</evidence>
<dbReference type="Gene3D" id="1.10.601.10">
    <property type="entry name" value="RNA Polymerase Primary Sigma Factor"/>
    <property type="match status" value="2"/>
</dbReference>
<dbReference type="PANTHER" id="PTHR30603:SF47">
    <property type="entry name" value="RNA POLYMERASE SIGMA FACTOR SIGD, CHLOROPLASTIC"/>
    <property type="match status" value="1"/>
</dbReference>
<dbReference type="InterPro" id="IPR013325">
    <property type="entry name" value="RNA_pol_sigma_r2"/>
</dbReference>
<name>A0ABU8VDW1_9BURK</name>
<dbReference type="Gene3D" id="1.25.40.20">
    <property type="entry name" value="Ankyrin repeat-containing domain"/>
    <property type="match status" value="1"/>
</dbReference>
<dbReference type="InterPro" id="IPR009042">
    <property type="entry name" value="RNA_pol_sigma70_r1_2"/>
</dbReference>
<proteinExistence type="predicted"/>
<dbReference type="Gene3D" id="1.10.10.10">
    <property type="entry name" value="Winged helix-like DNA-binding domain superfamily/Winged helix DNA-binding domain"/>
    <property type="match status" value="2"/>
</dbReference>
<keyword evidence="5" id="KW-0040">ANK repeat</keyword>
<dbReference type="InterPro" id="IPR050239">
    <property type="entry name" value="Sigma-70_RNA_pol_init_factors"/>
</dbReference>
<dbReference type="InterPro" id="IPR007627">
    <property type="entry name" value="RNA_pol_sigma70_r2"/>
</dbReference>
<gene>
    <name evidence="8" type="ORF">WKW77_12260</name>
</gene>
<feature type="repeat" description="ANK" evidence="5">
    <location>
        <begin position="44"/>
        <end position="76"/>
    </location>
</feature>
<dbReference type="SUPFAM" id="SSF88659">
    <property type="entry name" value="Sigma3 and sigma4 domains of RNA polymerase sigma factors"/>
    <property type="match status" value="2"/>
</dbReference>
<dbReference type="SUPFAM" id="SSF48403">
    <property type="entry name" value="Ankyrin repeat"/>
    <property type="match status" value="1"/>
</dbReference>
<dbReference type="NCBIfam" id="TIGR02937">
    <property type="entry name" value="sigma70-ECF"/>
    <property type="match status" value="1"/>
</dbReference>
<dbReference type="SMART" id="SM00248">
    <property type="entry name" value="ANK"/>
    <property type="match status" value="2"/>
</dbReference>
<evidence type="ECO:0000256" key="1">
    <source>
        <dbReference type="ARBA" id="ARBA00023015"/>
    </source>
</evidence>
<evidence type="ECO:0000256" key="3">
    <source>
        <dbReference type="ARBA" id="ARBA00023125"/>
    </source>
</evidence>
<dbReference type="InterPro" id="IPR014284">
    <property type="entry name" value="RNA_pol_sigma-70_dom"/>
</dbReference>
<evidence type="ECO:0000259" key="7">
    <source>
        <dbReference type="PROSITE" id="PS00716"/>
    </source>
</evidence>
<dbReference type="EMBL" id="JBBKZU010000004">
    <property type="protein sequence ID" value="MEJ8811845.1"/>
    <property type="molecule type" value="Genomic_DNA"/>
</dbReference>
<comment type="caution">
    <text evidence="8">The sequence shown here is derived from an EMBL/GenBank/DDBJ whole genome shotgun (WGS) entry which is preliminary data.</text>
</comment>
<dbReference type="PRINTS" id="PR00046">
    <property type="entry name" value="SIGMA70FCT"/>
</dbReference>
<dbReference type="Pfam" id="PF04542">
    <property type="entry name" value="Sigma70_r2"/>
    <property type="match status" value="1"/>
</dbReference>
<dbReference type="PANTHER" id="PTHR30603">
    <property type="entry name" value="RNA POLYMERASE SIGMA FACTOR RPO"/>
    <property type="match status" value="1"/>
</dbReference>
<dbReference type="PROSITE" id="PS50088">
    <property type="entry name" value="ANK_REPEAT"/>
    <property type="match status" value="1"/>
</dbReference>
<dbReference type="PROSITE" id="PS00716">
    <property type="entry name" value="SIGMA70_2"/>
    <property type="match status" value="1"/>
</dbReference>
<sequence>MNEPNVRGPRPLSQFLRMAVVAGVESAVQIHIDRGDDLNARDASGMTPLMLSAARNKAAICRLLLGAGADHGLLDPSGKTALEIAVTAGSDDTAAILRAVRAPPPSFLACEITLGASPVGAPEAAADPRPSASTDSLRPEDPAVPKAPGSLPHSTPAIELDGDGEFDLSGWEAEEEATPPAADLVVLDAASAIQIAITSHEPIDSSSGWDDIDVHLPEAALPLAREDDAESRALLRRLLLRAIREGSVPSLDVQALSTNEDRSASPEAEAYLAMVVNDLGADLDERFEYADASESFEVFVDPEETSDEETALDEALSAIDRAAAPRHEPLQIYQRDFQRLSLLTAEEEVRLAQDMEAALEAALDALATWPEGIARTLTAGAAAIGGLRPLSSVWVGVAEPSPDPASSDDFEAPTAEANASEDELSEDAPGEEGDPVAEAPADGGTTGFTDALRQLGALAERGEASQPSTHEIRQTLAALHLNRRFLLELIDVAGGPAPCPGFVRALADFRKARDRMTAANLKLAFFHAKKYLYSGEPLDDLAQEGNIGLLKAVDRYDWRRGFRFSTYATWWIRQQISRYVADKARTIRVPVHIYEKVQRMQRMAEAFETAIGREPTLAELAGRMEMPSHKVAVLLRIARAPSCIDELPVDEMIAVDARDAYTSPDPADVVDEIQLRVAVDNLISSLSTKNRKEERVLRLRFGIGVDEALTLDEIGARFEVTRERIRQIEAKAIKKLQHPARSESFARLALGIQPEPSAFDPTAEEPDGADAPGTAEAAPKASGPKRQAAHRLPRDSIQPADSAKRSALEIILAQAAELGVDVEDERAESSGRIWVSLMNTPEKTHRRLARQLLQHGFEFWPGKGYWK</sequence>
<evidence type="ECO:0000256" key="5">
    <source>
        <dbReference type="PROSITE-ProRule" id="PRU00023"/>
    </source>
</evidence>
<accession>A0ABU8VDW1</accession>
<protein>
    <submittedName>
        <fullName evidence="8">Sigma-70 family RNA polymerase sigma factor</fullName>
    </submittedName>
</protein>
<feature type="region of interest" description="Disordered" evidence="6">
    <location>
        <begin position="755"/>
        <end position="801"/>
    </location>
</feature>
<dbReference type="InterPro" id="IPR013324">
    <property type="entry name" value="RNA_pol_sigma_r3/r4-like"/>
</dbReference>
<feature type="region of interest" description="Disordered" evidence="6">
    <location>
        <begin position="120"/>
        <end position="158"/>
    </location>
</feature>
<evidence type="ECO:0000256" key="2">
    <source>
        <dbReference type="ARBA" id="ARBA00023082"/>
    </source>
</evidence>
<dbReference type="InterPro" id="IPR002110">
    <property type="entry name" value="Ankyrin_rpt"/>
</dbReference>
<dbReference type="Pfam" id="PF12796">
    <property type="entry name" value="Ank_2"/>
    <property type="match status" value="1"/>
</dbReference>
<dbReference type="Pfam" id="PF00140">
    <property type="entry name" value="Sigma70_r1_2"/>
    <property type="match status" value="1"/>
</dbReference>
<organism evidence="8 9">
    <name type="scientific">Variovorax ureilyticus</name>
    <dbReference type="NCBI Taxonomy" id="1836198"/>
    <lineage>
        <taxon>Bacteria</taxon>
        <taxon>Pseudomonadati</taxon>
        <taxon>Pseudomonadota</taxon>
        <taxon>Betaproteobacteria</taxon>
        <taxon>Burkholderiales</taxon>
        <taxon>Comamonadaceae</taxon>
        <taxon>Variovorax</taxon>
    </lineage>
</organism>